<comment type="caution">
    <text evidence="6">The sequence shown here is derived from an EMBL/GenBank/DDBJ whole genome shotgun (WGS) entry which is preliminary data.</text>
</comment>
<dbReference type="GO" id="GO:0043565">
    <property type="term" value="F:sequence-specific DNA binding"/>
    <property type="evidence" value="ECO:0007669"/>
    <property type="project" value="InterPro"/>
</dbReference>
<evidence type="ECO:0000256" key="3">
    <source>
        <dbReference type="ARBA" id="ARBA00023163"/>
    </source>
</evidence>
<evidence type="ECO:0000313" key="8">
    <source>
        <dbReference type="Proteomes" id="UP000702954"/>
    </source>
</evidence>
<dbReference type="EMBL" id="BHEO01000002">
    <property type="protein sequence ID" value="GBU03545.1"/>
    <property type="molecule type" value="Genomic_DNA"/>
</dbReference>
<keyword evidence="3" id="KW-0804">Transcription</keyword>
<dbReference type="PANTHER" id="PTHR43280:SF2">
    <property type="entry name" value="HTH-TYPE TRANSCRIPTIONAL REGULATOR EXSA"/>
    <property type="match status" value="1"/>
</dbReference>
<dbReference type="SUPFAM" id="SSF51215">
    <property type="entry name" value="Regulatory protein AraC"/>
    <property type="match status" value="1"/>
</dbReference>
<dbReference type="InterPro" id="IPR009057">
    <property type="entry name" value="Homeodomain-like_sf"/>
</dbReference>
<dbReference type="InterPro" id="IPR018060">
    <property type="entry name" value="HTH_AraC"/>
</dbReference>
<evidence type="ECO:0000313" key="5">
    <source>
        <dbReference type="EMBL" id="GBU03545.1"/>
    </source>
</evidence>
<dbReference type="PROSITE" id="PS01124">
    <property type="entry name" value="HTH_ARAC_FAMILY_2"/>
    <property type="match status" value="1"/>
</dbReference>
<reference evidence="6 7" key="2">
    <citation type="submission" date="2019-03" db="EMBL/GenBank/DDBJ databases">
        <title>Genomic Encyclopedia of Type Strains, Phase IV (KMG-IV): sequencing the most valuable type-strain genomes for metagenomic binning, comparative biology and taxonomic classification.</title>
        <authorList>
            <person name="Goeker M."/>
        </authorList>
    </citation>
    <scope>NUCLEOTIDE SEQUENCE [LARGE SCALE GENOMIC DNA]</scope>
    <source>
        <strain evidence="6 7">DSM 103426</strain>
    </source>
</reference>
<dbReference type="Proteomes" id="UP000294613">
    <property type="component" value="Unassembled WGS sequence"/>
</dbReference>
<feature type="domain" description="HTH araC/xylS-type" evidence="4">
    <location>
        <begin position="184"/>
        <end position="282"/>
    </location>
</feature>
<dbReference type="Pfam" id="PF12833">
    <property type="entry name" value="HTH_18"/>
    <property type="match status" value="1"/>
</dbReference>
<dbReference type="RefSeq" id="WP_016441185.1">
    <property type="nucleotide sequence ID" value="NZ_BHEO01000002.1"/>
</dbReference>
<evidence type="ECO:0000259" key="4">
    <source>
        <dbReference type="PROSITE" id="PS01124"/>
    </source>
</evidence>
<dbReference type="PANTHER" id="PTHR43280">
    <property type="entry name" value="ARAC-FAMILY TRANSCRIPTIONAL REGULATOR"/>
    <property type="match status" value="1"/>
</dbReference>
<protein>
    <submittedName>
        <fullName evidence="5">AraC family transcriptional regulator</fullName>
    </submittedName>
    <submittedName>
        <fullName evidence="6">AraC-like protein</fullName>
    </submittedName>
</protein>
<evidence type="ECO:0000256" key="2">
    <source>
        <dbReference type="ARBA" id="ARBA00023125"/>
    </source>
</evidence>
<dbReference type="Gene3D" id="2.60.120.10">
    <property type="entry name" value="Jelly Rolls"/>
    <property type="match status" value="1"/>
</dbReference>
<proteinExistence type="predicted"/>
<organism evidence="6 7">
    <name type="scientific">Faecalimonas umbilicata</name>
    <dbReference type="NCBI Taxonomy" id="1912855"/>
    <lineage>
        <taxon>Bacteria</taxon>
        <taxon>Bacillati</taxon>
        <taxon>Bacillota</taxon>
        <taxon>Clostridia</taxon>
        <taxon>Lachnospirales</taxon>
        <taxon>Lachnospiraceae</taxon>
        <taxon>Faecalimonas</taxon>
    </lineage>
</organism>
<dbReference type="SMART" id="SM00342">
    <property type="entry name" value="HTH_ARAC"/>
    <property type="match status" value="1"/>
</dbReference>
<sequence length="288" mass="34062">MSTEISAAHEHIELSHNLDIRFDLFHASDIYIMPHWHNALEINFVLDGTFEVTADGQTFLLQSGDCIIINSKVIHATRYVKNTKSLLIQIPYPLLKKYIPDMPKIFFDVPVFAQDRETKAKLDTLKTILQNMISATDKASLSSANTLRFQSLLFDFLYHLYRDFRRELPLRFTDRRFKSLSLLEPVIEYTKQNYHLQISIPEISNIASLQPEYFCRFFKKHMGCTYLEYINEIRLSHIYQDLTSTDYPLYQLLEIHGFKNYRVFRRMFHEHFHTTPGALRKELKGQNQ</sequence>
<dbReference type="Proteomes" id="UP000702954">
    <property type="component" value="Unassembled WGS sequence"/>
</dbReference>
<evidence type="ECO:0000256" key="1">
    <source>
        <dbReference type="ARBA" id="ARBA00023015"/>
    </source>
</evidence>
<accession>A0A4R3JQD4</accession>
<dbReference type="InterPro" id="IPR014710">
    <property type="entry name" value="RmlC-like_jellyroll"/>
</dbReference>
<name>A0A4R3JQD4_9FIRM</name>
<evidence type="ECO:0000313" key="7">
    <source>
        <dbReference type="Proteomes" id="UP000294613"/>
    </source>
</evidence>
<dbReference type="GO" id="GO:0003700">
    <property type="term" value="F:DNA-binding transcription factor activity"/>
    <property type="evidence" value="ECO:0007669"/>
    <property type="project" value="InterPro"/>
</dbReference>
<keyword evidence="1" id="KW-0805">Transcription regulation</keyword>
<gene>
    <name evidence="6" type="ORF">EDD74_10533</name>
    <name evidence="5" type="ORF">FAEUMB_00860</name>
</gene>
<evidence type="ECO:0000313" key="6">
    <source>
        <dbReference type="EMBL" id="TCS69049.1"/>
    </source>
</evidence>
<dbReference type="Pfam" id="PF07883">
    <property type="entry name" value="Cupin_2"/>
    <property type="match status" value="1"/>
</dbReference>
<dbReference type="SUPFAM" id="SSF46689">
    <property type="entry name" value="Homeodomain-like"/>
    <property type="match status" value="2"/>
</dbReference>
<reference evidence="5 8" key="1">
    <citation type="journal article" date="2018" name="Int. J. Syst. Evol. Microbiol.">
        <title>Draft Genome Sequence of Faecalimonas umbilicata JCM 30896T, an Acetate-Producing Bacterium Isolated from Human Feces.</title>
        <authorList>
            <person name="Sakamoto M."/>
            <person name="Ikeyama N."/>
            <person name="Yuki M."/>
            <person name="Ohkuma M."/>
        </authorList>
    </citation>
    <scope>NUCLEOTIDE SEQUENCE [LARGE SCALE GENOMIC DNA]</scope>
    <source>
        <strain evidence="5 8">EGH7</strain>
    </source>
</reference>
<dbReference type="EMBL" id="SLZV01000005">
    <property type="protein sequence ID" value="TCS69049.1"/>
    <property type="molecule type" value="Genomic_DNA"/>
</dbReference>
<keyword evidence="8" id="KW-1185">Reference proteome</keyword>
<dbReference type="AlphaFoldDB" id="A0A4R3JQD4"/>
<dbReference type="InterPro" id="IPR013096">
    <property type="entry name" value="Cupin_2"/>
</dbReference>
<keyword evidence="2" id="KW-0238">DNA-binding</keyword>
<dbReference type="Gene3D" id="1.10.10.60">
    <property type="entry name" value="Homeodomain-like"/>
    <property type="match status" value="2"/>
</dbReference>
<dbReference type="InterPro" id="IPR037923">
    <property type="entry name" value="HTH-like"/>
</dbReference>